<dbReference type="Pfam" id="PF00291">
    <property type="entry name" value="PALP"/>
    <property type="match status" value="1"/>
</dbReference>
<comment type="catalytic activity">
    <reaction evidence="10">
        <text>O-phospho-L-homoserine + H2O = L-threonine + phosphate</text>
        <dbReference type="Rhea" id="RHEA:10840"/>
        <dbReference type="ChEBI" id="CHEBI:15377"/>
        <dbReference type="ChEBI" id="CHEBI:43474"/>
        <dbReference type="ChEBI" id="CHEBI:57590"/>
        <dbReference type="ChEBI" id="CHEBI:57926"/>
        <dbReference type="EC" id="4.2.3.1"/>
    </reaction>
</comment>
<dbReference type="GeneID" id="78405745"/>
<dbReference type="InterPro" id="IPR000634">
    <property type="entry name" value="Ser/Thr_deHydtase_PyrdxlP-BS"/>
</dbReference>
<evidence type="ECO:0000313" key="15">
    <source>
        <dbReference type="EMBL" id="RHA77424.1"/>
    </source>
</evidence>
<accession>A0A413T2L8</accession>
<dbReference type="GO" id="GO:0030170">
    <property type="term" value="F:pyridoxal phosphate binding"/>
    <property type="evidence" value="ECO:0007669"/>
    <property type="project" value="InterPro"/>
</dbReference>
<evidence type="ECO:0000256" key="4">
    <source>
        <dbReference type="ARBA" id="ARBA00013028"/>
    </source>
</evidence>
<gene>
    <name evidence="15" type="ORF">DW921_04020</name>
</gene>
<dbReference type="InterPro" id="IPR051166">
    <property type="entry name" value="Threonine_Synthase"/>
</dbReference>
<dbReference type="FunFam" id="3.40.50.1100:FF:000022">
    <property type="entry name" value="Threonine synthase"/>
    <property type="match status" value="1"/>
</dbReference>
<keyword evidence="8 12" id="KW-0663">Pyridoxal phosphate</keyword>
<dbReference type="RefSeq" id="WP_008144785.1">
    <property type="nucleotide sequence ID" value="NZ_CABJGD010000006.1"/>
</dbReference>
<dbReference type="CDD" id="cd01560">
    <property type="entry name" value="Thr-synth_2"/>
    <property type="match status" value="1"/>
</dbReference>
<dbReference type="InterPro" id="IPR029144">
    <property type="entry name" value="Thr_synth_N"/>
</dbReference>
<dbReference type="Gene3D" id="3.90.1380.10">
    <property type="entry name" value="Threonine synthase, N-terminal domain"/>
    <property type="match status" value="1"/>
</dbReference>
<dbReference type="GO" id="GO:0004795">
    <property type="term" value="F:threonine synthase activity"/>
    <property type="evidence" value="ECO:0007669"/>
    <property type="project" value="UniProtKB-UniRule"/>
</dbReference>
<dbReference type="SUPFAM" id="SSF53686">
    <property type="entry name" value="Tryptophan synthase beta subunit-like PLP-dependent enzymes"/>
    <property type="match status" value="1"/>
</dbReference>
<evidence type="ECO:0000256" key="1">
    <source>
        <dbReference type="ARBA" id="ARBA00001933"/>
    </source>
</evidence>
<dbReference type="InterPro" id="IPR036052">
    <property type="entry name" value="TrpB-like_PALP_sf"/>
</dbReference>
<evidence type="ECO:0000256" key="9">
    <source>
        <dbReference type="ARBA" id="ARBA00023239"/>
    </source>
</evidence>
<sequence>MKYYSTNRKASDVTLEEAVVKGLAADRGLYMPHNIRILPASFYEQIDQLSFQEIASQVADAFFGEDVPAETLKQIVYDTLSFDVPVVRVKENIYSLELFHGPTLAFKDVGGRFMARLLGYFIRKEGKRQVNVLVATSGDTGSAVANGFLGVEGIHVYVLYPKGKVSEIQEKQFTTLGRNITAVEVDGTFDDCQALVKSAFMDQELNERMQLTSANSINVARFLPQAFYYFYAYAQMKKLGREKELVVCVPSGNFGNITAGLFAKRMGLPVKRFIAANNQNDIFYQYLKTGQYAPKPSVQTIANAMDVGDPSNFARILDLYEGSHDAIASEISGETYTDDQIRETVQLTYDETGYLLDPHGACGYRALSENLQPGEVGVFLETAHPAKFLHTVEDIIGTDINIPEKLKAFMNGTKQSVPMSQNFMTFKEWLLKQ</sequence>
<dbReference type="InterPro" id="IPR037158">
    <property type="entry name" value="Thr_synth_N_sf"/>
</dbReference>
<evidence type="ECO:0000256" key="12">
    <source>
        <dbReference type="PIRSR" id="PIRSR604450-51"/>
    </source>
</evidence>
<dbReference type="EC" id="4.2.3.1" evidence="4 11"/>
<keyword evidence="6" id="KW-0028">Amino-acid biosynthesis</keyword>
<dbReference type="AlphaFoldDB" id="A0A413T2L8"/>
<evidence type="ECO:0000256" key="6">
    <source>
        <dbReference type="ARBA" id="ARBA00022605"/>
    </source>
</evidence>
<evidence type="ECO:0000256" key="10">
    <source>
        <dbReference type="ARBA" id="ARBA00049144"/>
    </source>
</evidence>
<evidence type="ECO:0000259" key="14">
    <source>
        <dbReference type="Pfam" id="PF14821"/>
    </source>
</evidence>
<reference evidence="15 16" key="1">
    <citation type="submission" date="2018-08" db="EMBL/GenBank/DDBJ databases">
        <title>A genome reference for cultivated species of the human gut microbiota.</title>
        <authorList>
            <person name="Zou Y."/>
            <person name="Xue W."/>
            <person name="Luo G."/>
        </authorList>
    </citation>
    <scope>NUCLEOTIDE SEQUENCE [LARGE SCALE GENOMIC DNA]</scope>
    <source>
        <strain evidence="15 16">AM42-38</strain>
    </source>
</reference>
<evidence type="ECO:0000313" key="16">
    <source>
        <dbReference type="Proteomes" id="UP000283855"/>
    </source>
</evidence>
<proteinExistence type="inferred from homology"/>
<comment type="pathway">
    <text evidence="2">Amino-acid biosynthesis; L-threonine biosynthesis; L-threonine from L-aspartate: step 5/5.</text>
</comment>
<feature type="modified residue" description="N6-(pyridoxal phosphate)lysine" evidence="12">
    <location>
        <position position="107"/>
    </location>
</feature>
<evidence type="ECO:0000256" key="7">
    <source>
        <dbReference type="ARBA" id="ARBA00022697"/>
    </source>
</evidence>
<dbReference type="Proteomes" id="UP000283855">
    <property type="component" value="Unassembled WGS sequence"/>
</dbReference>
<comment type="caution">
    <text evidence="15">The sequence shown here is derived from an EMBL/GenBank/DDBJ whole genome shotgun (WGS) entry which is preliminary data.</text>
</comment>
<evidence type="ECO:0000256" key="2">
    <source>
        <dbReference type="ARBA" id="ARBA00004979"/>
    </source>
</evidence>
<evidence type="ECO:0000256" key="3">
    <source>
        <dbReference type="ARBA" id="ARBA00005517"/>
    </source>
</evidence>
<organism evidence="15 16">
    <name type="scientific">Phocaeicola coprophilus</name>
    <dbReference type="NCBI Taxonomy" id="387090"/>
    <lineage>
        <taxon>Bacteria</taxon>
        <taxon>Pseudomonadati</taxon>
        <taxon>Bacteroidota</taxon>
        <taxon>Bacteroidia</taxon>
        <taxon>Bacteroidales</taxon>
        <taxon>Bacteroidaceae</taxon>
        <taxon>Phocaeicola</taxon>
    </lineage>
</organism>
<dbReference type="PANTHER" id="PTHR42690">
    <property type="entry name" value="THREONINE SYNTHASE FAMILY MEMBER"/>
    <property type="match status" value="1"/>
</dbReference>
<dbReference type="PANTHER" id="PTHR42690:SF1">
    <property type="entry name" value="THREONINE SYNTHASE-LIKE 2"/>
    <property type="match status" value="1"/>
</dbReference>
<dbReference type="InterPro" id="IPR001926">
    <property type="entry name" value="TrpB-like_PALP"/>
</dbReference>
<protein>
    <recommendedName>
        <fullName evidence="5 11">Threonine synthase</fullName>
        <ecNumber evidence="4 11">4.2.3.1</ecNumber>
    </recommendedName>
</protein>
<dbReference type="NCBIfam" id="TIGR00260">
    <property type="entry name" value="thrC"/>
    <property type="match status" value="1"/>
</dbReference>
<evidence type="ECO:0000259" key="13">
    <source>
        <dbReference type="Pfam" id="PF00291"/>
    </source>
</evidence>
<feature type="domain" description="Threonine synthase N-terminal" evidence="14">
    <location>
        <begin position="2"/>
        <end position="78"/>
    </location>
</feature>
<dbReference type="Gene3D" id="3.40.50.1100">
    <property type="match status" value="2"/>
</dbReference>
<comment type="cofactor">
    <cofactor evidence="1 12">
        <name>pyridoxal 5'-phosphate</name>
        <dbReference type="ChEBI" id="CHEBI:597326"/>
    </cofactor>
</comment>
<dbReference type="UniPathway" id="UPA00050">
    <property type="reaction ID" value="UER00065"/>
</dbReference>
<dbReference type="GO" id="GO:0009088">
    <property type="term" value="P:threonine biosynthetic process"/>
    <property type="evidence" value="ECO:0007669"/>
    <property type="project" value="UniProtKB-UniRule"/>
</dbReference>
<name>A0A413T2L8_9BACT</name>
<dbReference type="EMBL" id="QSFT01000006">
    <property type="protein sequence ID" value="RHA77424.1"/>
    <property type="molecule type" value="Genomic_DNA"/>
</dbReference>
<evidence type="ECO:0000256" key="11">
    <source>
        <dbReference type="NCBIfam" id="TIGR00260"/>
    </source>
</evidence>
<evidence type="ECO:0000256" key="5">
    <source>
        <dbReference type="ARBA" id="ARBA00018679"/>
    </source>
</evidence>
<keyword evidence="9 15" id="KW-0456">Lyase</keyword>
<dbReference type="PROSITE" id="PS00165">
    <property type="entry name" value="DEHYDRATASE_SER_THR"/>
    <property type="match status" value="1"/>
</dbReference>
<evidence type="ECO:0000256" key="8">
    <source>
        <dbReference type="ARBA" id="ARBA00022898"/>
    </source>
</evidence>
<feature type="domain" description="Tryptophan synthase beta chain-like PALP" evidence="13">
    <location>
        <begin position="93"/>
        <end position="374"/>
    </location>
</feature>
<dbReference type="InterPro" id="IPR004450">
    <property type="entry name" value="Thr_synthase-like"/>
</dbReference>
<comment type="similarity">
    <text evidence="3">Belongs to the threonine synthase family.</text>
</comment>
<keyword evidence="7" id="KW-0791">Threonine biosynthesis</keyword>
<dbReference type="Pfam" id="PF14821">
    <property type="entry name" value="Thr_synth_N"/>
    <property type="match status" value="1"/>
</dbReference>